<comment type="caution">
    <text evidence="1">The sequence shown here is derived from an EMBL/GenBank/DDBJ whole genome shotgun (WGS) entry which is preliminary data.</text>
</comment>
<name>A0ACB7PN51_9PEZI</name>
<evidence type="ECO:0000313" key="2">
    <source>
        <dbReference type="Proteomes" id="UP000724584"/>
    </source>
</evidence>
<reference evidence="1 2" key="1">
    <citation type="journal article" date="2021" name="Nat. Commun.">
        <title>Genetic determinants of endophytism in the Arabidopsis root mycobiome.</title>
        <authorList>
            <person name="Mesny F."/>
            <person name="Miyauchi S."/>
            <person name="Thiergart T."/>
            <person name="Pickel B."/>
            <person name="Atanasova L."/>
            <person name="Karlsson M."/>
            <person name="Huettel B."/>
            <person name="Barry K.W."/>
            <person name="Haridas S."/>
            <person name="Chen C."/>
            <person name="Bauer D."/>
            <person name="Andreopoulos W."/>
            <person name="Pangilinan J."/>
            <person name="LaButti K."/>
            <person name="Riley R."/>
            <person name="Lipzen A."/>
            <person name="Clum A."/>
            <person name="Drula E."/>
            <person name="Henrissat B."/>
            <person name="Kohler A."/>
            <person name="Grigoriev I.V."/>
            <person name="Martin F.M."/>
            <person name="Hacquard S."/>
        </authorList>
    </citation>
    <scope>NUCLEOTIDE SEQUENCE [LARGE SCALE GENOMIC DNA]</scope>
    <source>
        <strain evidence="1 2">MPI-SDFR-AT-0079</strain>
    </source>
</reference>
<gene>
    <name evidence="1" type="ORF">F5144DRAFT_555830</name>
</gene>
<organism evidence="1 2">
    <name type="scientific">Chaetomium tenue</name>
    <dbReference type="NCBI Taxonomy" id="1854479"/>
    <lineage>
        <taxon>Eukaryota</taxon>
        <taxon>Fungi</taxon>
        <taxon>Dikarya</taxon>
        <taxon>Ascomycota</taxon>
        <taxon>Pezizomycotina</taxon>
        <taxon>Sordariomycetes</taxon>
        <taxon>Sordariomycetidae</taxon>
        <taxon>Sordariales</taxon>
        <taxon>Chaetomiaceae</taxon>
        <taxon>Chaetomium</taxon>
    </lineage>
</organism>
<accession>A0ACB7PN51</accession>
<keyword evidence="2" id="KW-1185">Reference proteome</keyword>
<dbReference type="Proteomes" id="UP000724584">
    <property type="component" value="Unassembled WGS sequence"/>
</dbReference>
<sequence>MSFFTTTATVTHTTRLPRGKTRAEAIALLSDHDFFLSCDPHLTKAELIPRAEFATLNPPPAVPDHVKPELRAKPVPSQPNSGSGSSGSSGSSQYEGEGEAPETVPECYRVTDIVHAIPAGIWDTNVVSVFEITDIEEGWFVRIRSPLSVVMETFWRVREVAGGAGGAGAGESGDEDGEGGEGEAGPGLELVEEITISCSRLLMGIVKSQCENDWKQIHGKMVARLVGEGEK</sequence>
<dbReference type="EMBL" id="JAGIZQ010000001">
    <property type="protein sequence ID" value="KAH6650295.1"/>
    <property type="molecule type" value="Genomic_DNA"/>
</dbReference>
<evidence type="ECO:0000313" key="1">
    <source>
        <dbReference type="EMBL" id="KAH6650295.1"/>
    </source>
</evidence>
<proteinExistence type="predicted"/>
<protein>
    <submittedName>
        <fullName evidence="1">Uncharacterized protein</fullName>
    </submittedName>
</protein>